<sequence length="52" mass="5773">MKILIFSDGPFPTVIDCYEDPPLLMVLTFLVALSKYDIPKDGPLLQDPPVPV</sequence>
<proteinExistence type="predicted"/>
<keyword evidence="2" id="KW-1185">Reference proteome</keyword>
<reference evidence="1" key="1">
    <citation type="submission" date="2022-04" db="EMBL/GenBank/DDBJ databases">
        <title>Genome of the entomopathogenic fungus Entomophthora muscae.</title>
        <authorList>
            <person name="Elya C."/>
            <person name="Lovett B.R."/>
            <person name="Lee E."/>
            <person name="Macias A.M."/>
            <person name="Hajek A.E."/>
            <person name="De Bivort B.L."/>
            <person name="Kasson M.T."/>
            <person name="De Fine Licht H.H."/>
            <person name="Stajich J.E."/>
        </authorList>
    </citation>
    <scope>NUCLEOTIDE SEQUENCE</scope>
    <source>
        <strain evidence="1">Berkeley</strain>
    </source>
</reference>
<protein>
    <submittedName>
        <fullName evidence="1">Uncharacterized protein</fullName>
    </submittedName>
</protein>
<organism evidence="1 2">
    <name type="scientific">Entomophthora muscae</name>
    <dbReference type="NCBI Taxonomy" id="34485"/>
    <lineage>
        <taxon>Eukaryota</taxon>
        <taxon>Fungi</taxon>
        <taxon>Fungi incertae sedis</taxon>
        <taxon>Zoopagomycota</taxon>
        <taxon>Entomophthoromycotina</taxon>
        <taxon>Entomophthoromycetes</taxon>
        <taxon>Entomophthorales</taxon>
        <taxon>Entomophthoraceae</taxon>
        <taxon>Entomophthora</taxon>
    </lineage>
</organism>
<gene>
    <name evidence="1" type="ORF">DSO57_1009819</name>
</gene>
<comment type="caution">
    <text evidence="1">The sequence shown here is derived from an EMBL/GenBank/DDBJ whole genome shotgun (WGS) entry which is preliminary data.</text>
</comment>
<name>A0ACC2RXX1_9FUNG</name>
<dbReference type="Proteomes" id="UP001165960">
    <property type="component" value="Unassembled WGS sequence"/>
</dbReference>
<accession>A0ACC2RXX1</accession>
<evidence type="ECO:0000313" key="2">
    <source>
        <dbReference type="Proteomes" id="UP001165960"/>
    </source>
</evidence>
<dbReference type="EMBL" id="QTSX02006421">
    <property type="protein sequence ID" value="KAJ9054889.1"/>
    <property type="molecule type" value="Genomic_DNA"/>
</dbReference>
<evidence type="ECO:0000313" key="1">
    <source>
        <dbReference type="EMBL" id="KAJ9054889.1"/>
    </source>
</evidence>